<reference evidence="1" key="1">
    <citation type="submission" date="2021-01" db="EMBL/GenBank/DDBJ databases">
        <authorList>
            <person name="Sun Q."/>
        </authorList>
    </citation>
    <scope>NUCLEOTIDE SEQUENCE</scope>
    <source>
        <strain evidence="1">YIM B02566</strain>
    </source>
</reference>
<dbReference type="Proteomes" id="UP000616151">
    <property type="component" value="Unassembled WGS sequence"/>
</dbReference>
<keyword evidence="2" id="KW-1185">Reference proteome</keyword>
<protein>
    <submittedName>
        <fullName evidence="1">Heme exporter protein CcmB</fullName>
    </submittedName>
</protein>
<evidence type="ECO:0000313" key="2">
    <source>
        <dbReference type="Proteomes" id="UP000616151"/>
    </source>
</evidence>
<gene>
    <name evidence="1" type="primary">ccmB</name>
    <name evidence="1" type="ORF">JHL16_20375</name>
</gene>
<sequence>MKLIWALIRRDLTLATRQGGGAGTAIGFFVTVIVLLPLGLGPDQALLQRIAPGALWIALLLSVLLSAERIFQADYEDGSLDAMALGVVPLELVVLAKAMAHWLTTSLPLAVVAPLFGFLINLDPQDILPLWLAMMLGSIFLSLLAALGAAITVALRRGGLLVSLLILPFYVPCLIFGVAASRASELVQPSLLILTALVLASFVLVPVAAAAALRAYLK</sequence>
<dbReference type="EMBL" id="JAENHL010000007">
    <property type="protein sequence ID" value="MBK1868724.1"/>
    <property type="molecule type" value="Genomic_DNA"/>
</dbReference>
<name>A0ACC5R7U0_9HYPH</name>
<proteinExistence type="predicted"/>
<accession>A0ACC5R7U0</accession>
<evidence type="ECO:0000313" key="1">
    <source>
        <dbReference type="EMBL" id="MBK1868724.1"/>
    </source>
</evidence>
<organism evidence="1 2">
    <name type="scientific">Taklimakanibacter albus</name>
    <dbReference type="NCBI Taxonomy" id="2800327"/>
    <lineage>
        <taxon>Bacteria</taxon>
        <taxon>Pseudomonadati</taxon>
        <taxon>Pseudomonadota</taxon>
        <taxon>Alphaproteobacteria</taxon>
        <taxon>Hyphomicrobiales</taxon>
        <taxon>Aestuariivirgaceae</taxon>
        <taxon>Taklimakanibacter</taxon>
    </lineage>
</organism>
<comment type="caution">
    <text evidence="1">The sequence shown here is derived from an EMBL/GenBank/DDBJ whole genome shotgun (WGS) entry which is preliminary data.</text>
</comment>